<dbReference type="STRING" id="1166018.FAES_4969"/>
<dbReference type="Pfam" id="PF13884">
    <property type="entry name" value="Peptidase_S74"/>
    <property type="match status" value="1"/>
</dbReference>
<dbReference type="RefSeq" id="WP_015334067.1">
    <property type="nucleotide sequence ID" value="NC_020054.1"/>
</dbReference>
<dbReference type="eggNOG" id="COG5295">
    <property type="taxonomic scope" value="Bacteria"/>
</dbReference>
<name>I0KFR5_9BACT</name>
<accession>I0KFR5</accession>
<keyword evidence="1" id="KW-0175">Coiled coil</keyword>
<dbReference type="PATRIC" id="fig|1166018.3.peg.1941"/>
<feature type="coiled-coil region" evidence="1">
    <location>
        <begin position="500"/>
        <end position="534"/>
    </location>
</feature>
<keyword evidence="4" id="KW-1185">Reference proteome</keyword>
<reference evidence="3 4" key="1">
    <citation type="journal article" date="2012" name="J. Bacteriol.">
        <title>Genome Sequence of Fibrella aestuarina BUZ 2T, a Filamentous Marine Bacterium.</title>
        <authorList>
            <person name="Filippini M."/>
            <person name="Qi W."/>
            <person name="Blom J."/>
            <person name="Goesmann A."/>
            <person name="Smits T.H."/>
            <person name="Bagheri H.C."/>
        </authorList>
    </citation>
    <scope>NUCLEOTIDE SEQUENCE [LARGE SCALE GENOMIC DNA]</scope>
    <source>
        <strain evidence="4">BUZ 2T</strain>
    </source>
</reference>
<dbReference type="PROSITE" id="PS51688">
    <property type="entry name" value="ICA"/>
    <property type="match status" value="1"/>
</dbReference>
<dbReference type="EMBL" id="HE796683">
    <property type="protein sequence ID" value="CCH02968.1"/>
    <property type="molecule type" value="Genomic_DNA"/>
</dbReference>
<organism evidence="3 4">
    <name type="scientific">Fibrella aestuarina BUZ 2</name>
    <dbReference type="NCBI Taxonomy" id="1166018"/>
    <lineage>
        <taxon>Bacteria</taxon>
        <taxon>Pseudomonadati</taxon>
        <taxon>Bacteroidota</taxon>
        <taxon>Cytophagia</taxon>
        <taxon>Cytophagales</taxon>
        <taxon>Spirosomataceae</taxon>
        <taxon>Fibrella</taxon>
    </lineage>
</organism>
<dbReference type="AlphaFoldDB" id="I0KFR5"/>
<feature type="domain" description="Peptidase S74" evidence="2">
    <location>
        <begin position="403"/>
        <end position="514"/>
    </location>
</feature>
<dbReference type="KEGG" id="fae:FAES_4969"/>
<evidence type="ECO:0000256" key="1">
    <source>
        <dbReference type="SAM" id="Coils"/>
    </source>
</evidence>
<sequence>MASNRVLIVISIYLVTTLNGVYGQLRVGLPTGTVNPSASLEVGPGPYPTGSPFRGIIAPNMTISQRNQIQNPSTGIFLYNTDNKQIEVNVGTPSAPVWGPAVGSGTAWSINGNSGTNDKTNFIGTPDNVPLSFRVFNQPAGRIDHILFNLGLGFFSINPSTTGTYNTAVGSYTLRNNTSGIANTAVGAGALTTNTSGTGNTGIGHDAMIGNINGRENTGIGQNALRSNTSGISNTALGADAMNDGTSASDNTALGASALYSINTGNQNTAAGALALFSNTTGYNNSALGNYALQNNVGGYLNIGVGHNAGPSSRNVSVNNSTAIGAGSVIDAVFSVAIGANATINAGSGLNTLVGANSSTGNNVTNSTAIGARSAVNSSNTIVLGDANISSLRCNVQSISSLSDARIKENIKTNVPGLAFITKLRPVTYTVNKTKEAALVGYKNDNIVSDTTTHSGFIAQEVERAAFSAGYNFEGVKSEEGGRYYTVGYSLFVVPLVQAVKELNDEVKLLKEKLKKSENAYDQLSVQLSRLQETVNSIVTPQADARSINQHSK</sequence>
<proteinExistence type="predicted"/>
<gene>
    <name evidence="3" type="ORF">FAES_4969</name>
</gene>
<dbReference type="Proteomes" id="UP000011058">
    <property type="component" value="Chromosome"/>
</dbReference>
<dbReference type="OrthoDB" id="9807669at2"/>
<evidence type="ECO:0000259" key="2">
    <source>
        <dbReference type="PROSITE" id="PS51688"/>
    </source>
</evidence>
<protein>
    <recommendedName>
        <fullName evidence="2">Peptidase S74 domain-containing protein</fullName>
    </recommendedName>
</protein>
<dbReference type="Gene3D" id="2.150.10.10">
    <property type="entry name" value="Serralysin-like metalloprotease, C-terminal"/>
    <property type="match status" value="1"/>
</dbReference>
<evidence type="ECO:0000313" key="3">
    <source>
        <dbReference type="EMBL" id="CCH02968.1"/>
    </source>
</evidence>
<dbReference type="InterPro" id="IPR011049">
    <property type="entry name" value="Serralysin-like_metalloprot_C"/>
</dbReference>
<dbReference type="InterPro" id="IPR030392">
    <property type="entry name" value="S74_ICA"/>
</dbReference>
<evidence type="ECO:0000313" key="4">
    <source>
        <dbReference type="Proteomes" id="UP000011058"/>
    </source>
</evidence>
<dbReference type="HOGENOM" id="CLU_031700_0_0_10"/>